<feature type="signal peptide" evidence="1">
    <location>
        <begin position="1"/>
        <end position="26"/>
    </location>
</feature>
<keyword evidence="3" id="KW-1185">Reference proteome</keyword>
<name>A0A164NBA2_9AGAM</name>
<dbReference type="Proteomes" id="UP000076722">
    <property type="component" value="Unassembled WGS sequence"/>
</dbReference>
<dbReference type="EMBL" id="KV419448">
    <property type="protein sequence ID" value="KZS87542.1"/>
    <property type="molecule type" value="Genomic_DNA"/>
</dbReference>
<feature type="chain" id="PRO_5007851993" evidence="1">
    <location>
        <begin position="27"/>
        <end position="293"/>
    </location>
</feature>
<accession>A0A164NBA2</accession>
<protein>
    <submittedName>
        <fullName evidence="2">Uncharacterized protein</fullName>
    </submittedName>
</protein>
<proteinExistence type="predicted"/>
<evidence type="ECO:0000256" key="1">
    <source>
        <dbReference type="SAM" id="SignalP"/>
    </source>
</evidence>
<evidence type="ECO:0000313" key="3">
    <source>
        <dbReference type="Proteomes" id="UP000076722"/>
    </source>
</evidence>
<gene>
    <name evidence="2" type="ORF">SISNIDRAFT_470897</name>
</gene>
<keyword evidence="1" id="KW-0732">Signal</keyword>
<sequence>MLMLKPGIHLFFILLSFLLGNTGAHALPLAPLSATETSIKRHPISENVTDICSNINIGVLPILRGILDNLAPMTDVDHLITELESLSGPCSEVINVVVPSITEETDEEVTKRNSGIQVELIDAIEDVITTLQEIPLDLDLGVIDEASLLGSVPLDLLDLKMVDVLKLYRESFVLMDDDVRELLGDDGILALISLGLEHTLGFIKPGTDHRLLAGCIFGYTNILSQRSKNAICVPSSLPLALLVSSHSAYRPRQKNILPNIATGSQAVDNDWHKALGIGITSTVHPALLLRLEL</sequence>
<reference evidence="2 3" key="1">
    <citation type="journal article" date="2016" name="Mol. Biol. Evol.">
        <title>Comparative Genomics of Early-Diverging Mushroom-Forming Fungi Provides Insights into the Origins of Lignocellulose Decay Capabilities.</title>
        <authorList>
            <person name="Nagy L.G."/>
            <person name="Riley R."/>
            <person name="Tritt A."/>
            <person name="Adam C."/>
            <person name="Daum C."/>
            <person name="Floudas D."/>
            <person name="Sun H."/>
            <person name="Yadav J.S."/>
            <person name="Pangilinan J."/>
            <person name="Larsson K.H."/>
            <person name="Matsuura K."/>
            <person name="Barry K."/>
            <person name="Labutti K."/>
            <person name="Kuo R."/>
            <person name="Ohm R.A."/>
            <person name="Bhattacharya S.S."/>
            <person name="Shirouzu T."/>
            <person name="Yoshinaga Y."/>
            <person name="Martin F.M."/>
            <person name="Grigoriev I.V."/>
            <person name="Hibbett D.S."/>
        </authorList>
    </citation>
    <scope>NUCLEOTIDE SEQUENCE [LARGE SCALE GENOMIC DNA]</scope>
    <source>
        <strain evidence="2 3">HHB9708</strain>
    </source>
</reference>
<organism evidence="2 3">
    <name type="scientific">Sistotremastrum niveocremeum HHB9708</name>
    <dbReference type="NCBI Taxonomy" id="1314777"/>
    <lineage>
        <taxon>Eukaryota</taxon>
        <taxon>Fungi</taxon>
        <taxon>Dikarya</taxon>
        <taxon>Basidiomycota</taxon>
        <taxon>Agaricomycotina</taxon>
        <taxon>Agaricomycetes</taxon>
        <taxon>Sistotremastrales</taxon>
        <taxon>Sistotremastraceae</taxon>
        <taxon>Sertulicium</taxon>
        <taxon>Sertulicium niveocremeum</taxon>
    </lineage>
</organism>
<evidence type="ECO:0000313" key="2">
    <source>
        <dbReference type="EMBL" id="KZS87542.1"/>
    </source>
</evidence>
<dbReference type="AlphaFoldDB" id="A0A164NBA2"/>